<feature type="domain" description="Methyl-accepting transducer" evidence="5">
    <location>
        <begin position="63"/>
        <end position="272"/>
    </location>
</feature>
<evidence type="ECO:0000256" key="1">
    <source>
        <dbReference type="ARBA" id="ARBA00004370"/>
    </source>
</evidence>
<evidence type="ECO:0000256" key="3">
    <source>
        <dbReference type="PROSITE-ProRule" id="PRU00284"/>
    </source>
</evidence>
<evidence type="ECO:0000256" key="2">
    <source>
        <dbReference type="ARBA" id="ARBA00023224"/>
    </source>
</evidence>
<dbReference type="Proteomes" id="UP000095131">
    <property type="component" value="Unassembled WGS sequence"/>
</dbReference>
<keyword evidence="4" id="KW-0175">Coiled coil</keyword>
<dbReference type="AlphaFoldDB" id="A0A1E3WFC3"/>
<feature type="coiled-coil region" evidence="4">
    <location>
        <begin position="3"/>
        <end position="30"/>
    </location>
</feature>
<comment type="subcellular location">
    <subcellularLocation>
        <location evidence="1">Membrane</location>
    </subcellularLocation>
</comment>
<keyword evidence="2 3" id="KW-0807">Transducer</keyword>
<name>A0A1E3WFC3_9VIBR</name>
<dbReference type="PANTHER" id="PTHR32089">
    <property type="entry name" value="METHYL-ACCEPTING CHEMOTAXIS PROTEIN MCPB"/>
    <property type="match status" value="1"/>
</dbReference>
<accession>A0A1E3WFC3</accession>
<reference evidence="6 7" key="1">
    <citation type="submission" date="2016-08" db="EMBL/GenBank/DDBJ databases">
        <title>Genome sequencing of Vibrio scophthalmi strain FP3289, an isolated from Paralichthys olivaceus.</title>
        <authorList>
            <person name="Han H.-J."/>
        </authorList>
    </citation>
    <scope>NUCLEOTIDE SEQUENCE [LARGE SCALE GENOMIC DNA]</scope>
    <source>
        <strain evidence="6 7">FP3289</strain>
    </source>
</reference>
<comment type="caution">
    <text evidence="6">The sequence shown here is derived from an EMBL/GenBank/DDBJ whole genome shotgun (WGS) entry which is preliminary data.</text>
</comment>
<dbReference type="Pfam" id="PF00015">
    <property type="entry name" value="MCPsignal"/>
    <property type="match status" value="1"/>
</dbReference>
<dbReference type="Pfam" id="PF13682">
    <property type="entry name" value="CZB"/>
    <property type="match status" value="1"/>
</dbReference>
<dbReference type="EMBL" id="MDCJ01000007">
    <property type="protein sequence ID" value="ODS04504.1"/>
    <property type="molecule type" value="Genomic_DNA"/>
</dbReference>
<dbReference type="InterPro" id="IPR004089">
    <property type="entry name" value="MCPsignal_dom"/>
</dbReference>
<dbReference type="PROSITE" id="PS50111">
    <property type="entry name" value="CHEMOTAXIS_TRANSDUC_2"/>
    <property type="match status" value="1"/>
</dbReference>
<dbReference type="Gene3D" id="6.10.250.3200">
    <property type="match status" value="1"/>
</dbReference>
<sequence length="365" mass="40333">MFNRRLKQENKALTEEVASLTLRCKILTEQYQTQTTAHACEIKSLKIAISLDKQVLDSLLKGAPLLDNIRNGLAECAHHLDAEKQTLRAMDSMFENAHEALNCLTNGAEHINTQTEDSRKVVGALVDTTSIIGKLVDSVKEISEQTNLLALNAAIEAARAGESGRGFAVVADEVRTLASKAQRASIQIEELVKKVLSQTNAIRDVIDLSVDSAFEMAETTHRIGSVVNDVIGQSQYMQKVINLASTRAFLDTVKLDHAVWKNNIYQMIANRQFNIQVNSHQECRLGKWYFEGEGAKRFSHLCNFATINPPHEKVHLSGKQALKCGLNGDNEGMTQNIEAMELASQEVVLSLEAMLDELLPSEHGV</sequence>
<dbReference type="GO" id="GO:0006935">
    <property type="term" value="P:chemotaxis"/>
    <property type="evidence" value="ECO:0007669"/>
    <property type="project" value="UniProtKB-ARBA"/>
</dbReference>
<gene>
    <name evidence="6" type="ORF">VSF3289_03643</name>
</gene>
<dbReference type="PANTHER" id="PTHR32089:SF70">
    <property type="entry name" value="ENERGY TAXIS MODULATING METHYL ACCEPTING SENSORY TRANSDUCER"/>
    <property type="match status" value="1"/>
</dbReference>
<evidence type="ECO:0000313" key="7">
    <source>
        <dbReference type="Proteomes" id="UP000095131"/>
    </source>
</evidence>
<dbReference type="GO" id="GO:0016020">
    <property type="term" value="C:membrane"/>
    <property type="evidence" value="ECO:0007669"/>
    <property type="project" value="UniProtKB-SubCell"/>
</dbReference>
<dbReference type="SUPFAM" id="SSF58104">
    <property type="entry name" value="Methyl-accepting chemotaxis protein (MCP) signaling domain"/>
    <property type="match status" value="1"/>
</dbReference>
<evidence type="ECO:0000313" key="6">
    <source>
        <dbReference type="EMBL" id="ODS04504.1"/>
    </source>
</evidence>
<dbReference type="InterPro" id="IPR025991">
    <property type="entry name" value="Chemoreceptor_zinc-bind_dom"/>
</dbReference>
<dbReference type="SMART" id="SM00283">
    <property type="entry name" value="MA"/>
    <property type="match status" value="1"/>
</dbReference>
<dbReference type="GO" id="GO:0007165">
    <property type="term" value="P:signal transduction"/>
    <property type="evidence" value="ECO:0007669"/>
    <property type="project" value="UniProtKB-KW"/>
</dbReference>
<dbReference type="Gene3D" id="1.20.120.30">
    <property type="entry name" value="Aspartate receptor, ligand-binding domain"/>
    <property type="match status" value="1"/>
</dbReference>
<evidence type="ECO:0000259" key="5">
    <source>
        <dbReference type="PROSITE" id="PS50111"/>
    </source>
</evidence>
<evidence type="ECO:0000256" key="4">
    <source>
        <dbReference type="SAM" id="Coils"/>
    </source>
</evidence>
<proteinExistence type="predicted"/>
<protein>
    <submittedName>
        <fullName evidence="6">Sensory rhodopsin II transducer</fullName>
    </submittedName>
</protein>
<organism evidence="6 7">
    <name type="scientific">Vibrio scophthalmi</name>
    <dbReference type="NCBI Taxonomy" id="45658"/>
    <lineage>
        <taxon>Bacteria</taxon>
        <taxon>Pseudomonadati</taxon>
        <taxon>Pseudomonadota</taxon>
        <taxon>Gammaproteobacteria</taxon>
        <taxon>Vibrionales</taxon>
        <taxon>Vibrionaceae</taxon>
        <taxon>Vibrio</taxon>
    </lineage>
</organism>